<dbReference type="EMBL" id="QSGO01000036">
    <property type="protein sequence ID" value="RHB28906.1"/>
    <property type="molecule type" value="Genomic_DNA"/>
</dbReference>
<reference evidence="1 2" key="1">
    <citation type="submission" date="2018-08" db="EMBL/GenBank/DDBJ databases">
        <title>A genome reference for cultivated species of the human gut microbiota.</title>
        <authorList>
            <person name="Zou Y."/>
            <person name="Xue W."/>
            <person name="Luo G."/>
        </authorList>
    </citation>
    <scope>NUCLEOTIDE SEQUENCE [LARGE SCALE GENOMIC DNA]</scope>
    <source>
        <strain evidence="1 2">AM40-30BH</strain>
    </source>
</reference>
<dbReference type="SUPFAM" id="SSF55469">
    <property type="entry name" value="FMN-dependent nitroreductase-like"/>
    <property type="match status" value="2"/>
</dbReference>
<dbReference type="Proteomes" id="UP000284379">
    <property type="component" value="Unassembled WGS sequence"/>
</dbReference>
<organism evidence="1 2">
    <name type="scientific">Bacteroides nordii</name>
    <dbReference type="NCBI Taxonomy" id="291645"/>
    <lineage>
        <taxon>Bacteria</taxon>
        <taxon>Pseudomonadati</taxon>
        <taxon>Bacteroidota</taxon>
        <taxon>Bacteroidia</taxon>
        <taxon>Bacteroidales</taxon>
        <taxon>Bacteroidaceae</taxon>
        <taxon>Bacteroides</taxon>
    </lineage>
</organism>
<accession>A0A413V5R0</accession>
<protein>
    <submittedName>
        <fullName evidence="1">Nitroreductase</fullName>
    </submittedName>
</protein>
<dbReference type="RefSeq" id="WP_007487129.1">
    <property type="nucleotide sequence ID" value="NZ_CABJFV010000036.1"/>
</dbReference>
<dbReference type="AlphaFoldDB" id="A0A413V5R0"/>
<comment type="caution">
    <text evidence="1">The sequence shown here is derived from an EMBL/GenBank/DDBJ whole genome shotgun (WGS) entry which is preliminary data.</text>
</comment>
<dbReference type="Gene3D" id="3.40.109.10">
    <property type="entry name" value="NADH Oxidase"/>
    <property type="match status" value="2"/>
</dbReference>
<name>A0A413V5R0_9BACE</name>
<dbReference type="InterPro" id="IPR000415">
    <property type="entry name" value="Nitroreductase-like"/>
</dbReference>
<evidence type="ECO:0000313" key="2">
    <source>
        <dbReference type="Proteomes" id="UP000284379"/>
    </source>
</evidence>
<dbReference type="NCBIfam" id="NF047509">
    <property type="entry name" value="Rv3131_FMN_oxido"/>
    <property type="match status" value="1"/>
</dbReference>
<gene>
    <name evidence="1" type="ORF">DW888_20260</name>
</gene>
<proteinExistence type="predicted"/>
<evidence type="ECO:0000313" key="1">
    <source>
        <dbReference type="EMBL" id="RHB28906.1"/>
    </source>
</evidence>
<sequence>MKEKKADYLFMIEQATKAPSGHNTQPWLFRICEDSIEIHPDNRKTLYVVDRNRREMFVSLGCATENLCIAAESIGYASKIHVSEEGIISIELHSVDNQKKPLLSGQITRRQTNRSIYNGKQIPEEVIRELLTLEKEEYIGIYCWQKQSIEFNKIRDYVLAGNKIQMSDSRFKNELKSWMRFNKKDEQQTLDGLSYAVFGAPNLPRWLSRLIMGACLTPGMQNKSDEKKVNSSSHVVLFTVENDSIPEWIQLGRTLEHFLLKTTEAGIATAFINQPCELKVLAEQMQCEVIHQTGKEKRIPVVLLRMGYAKAMPYSPRKERNEVIISE</sequence>
<dbReference type="GO" id="GO:0016491">
    <property type="term" value="F:oxidoreductase activity"/>
    <property type="evidence" value="ECO:0007669"/>
    <property type="project" value="InterPro"/>
</dbReference>